<organism evidence="2 3">
    <name type="scientific">Cuscuta epithymum</name>
    <dbReference type="NCBI Taxonomy" id="186058"/>
    <lineage>
        <taxon>Eukaryota</taxon>
        <taxon>Viridiplantae</taxon>
        <taxon>Streptophyta</taxon>
        <taxon>Embryophyta</taxon>
        <taxon>Tracheophyta</taxon>
        <taxon>Spermatophyta</taxon>
        <taxon>Magnoliopsida</taxon>
        <taxon>eudicotyledons</taxon>
        <taxon>Gunneridae</taxon>
        <taxon>Pentapetalae</taxon>
        <taxon>asterids</taxon>
        <taxon>lamiids</taxon>
        <taxon>Solanales</taxon>
        <taxon>Convolvulaceae</taxon>
        <taxon>Cuscuteae</taxon>
        <taxon>Cuscuta</taxon>
        <taxon>Cuscuta subgen. Cuscuta</taxon>
    </lineage>
</organism>
<keyword evidence="3" id="KW-1185">Reference proteome</keyword>
<feature type="compositionally biased region" description="Acidic residues" evidence="1">
    <location>
        <begin position="134"/>
        <end position="147"/>
    </location>
</feature>
<feature type="region of interest" description="Disordered" evidence="1">
    <location>
        <begin position="1"/>
        <end position="51"/>
    </location>
</feature>
<evidence type="ECO:0000256" key="1">
    <source>
        <dbReference type="SAM" id="MobiDB-lite"/>
    </source>
</evidence>
<proteinExistence type="predicted"/>
<feature type="region of interest" description="Disordered" evidence="1">
    <location>
        <begin position="91"/>
        <end position="156"/>
    </location>
</feature>
<dbReference type="Proteomes" id="UP001152523">
    <property type="component" value="Unassembled WGS sequence"/>
</dbReference>
<reference evidence="2" key="1">
    <citation type="submission" date="2022-07" db="EMBL/GenBank/DDBJ databases">
        <authorList>
            <person name="Macas J."/>
            <person name="Novak P."/>
            <person name="Neumann P."/>
        </authorList>
    </citation>
    <scope>NUCLEOTIDE SEQUENCE</scope>
</reference>
<gene>
    <name evidence="2" type="ORF">CEPIT_LOCUS2744</name>
</gene>
<sequence length="156" mass="16108">MVMSGDDGPHPPLNSPYNPDGEQDGAVSPVQGQRVAVEGRNGDVAAVNKRRPNVDALVALVDRRDVGVESDLLVVVRGVGPEPVVVNADVAVGVPGDDGDLDGGGQDVGGGEVEVEDGGFLEHESGFRGLENGPNEEDGEEDDEEENQTARKGSAD</sequence>
<accession>A0AAV0C4R6</accession>
<dbReference type="EMBL" id="CAMAPF010000015">
    <property type="protein sequence ID" value="CAH9068431.1"/>
    <property type="molecule type" value="Genomic_DNA"/>
</dbReference>
<feature type="compositionally biased region" description="Gly residues" evidence="1">
    <location>
        <begin position="102"/>
        <end position="112"/>
    </location>
</feature>
<protein>
    <submittedName>
        <fullName evidence="2">Uncharacterized protein</fullName>
    </submittedName>
</protein>
<name>A0AAV0C4R6_9ASTE</name>
<evidence type="ECO:0000313" key="3">
    <source>
        <dbReference type="Proteomes" id="UP001152523"/>
    </source>
</evidence>
<evidence type="ECO:0000313" key="2">
    <source>
        <dbReference type="EMBL" id="CAH9068431.1"/>
    </source>
</evidence>
<dbReference type="AlphaFoldDB" id="A0AAV0C4R6"/>
<comment type="caution">
    <text evidence="2">The sequence shown here is derived from an EMBL/GenBank/DDBJ whole genome shotgun (WGS) entry which is preliminary data.</text>
</comment>